<organism evidence="2 3">
    <name type="scientific">Amnibacterium kyonggiense</name>
    <dbReference type="NCBI Taxonomy" id="595671"/>
    <lineage>
        <taxon>Bacteria</taxon>
        <taxon>Bacillati</taxon>
        <taxon>Actinomycetota</taxon>
        <taxon>Actinomycetes</taxon>
        <taxon>Micrococcales</taxon>
        <taxon>Microbacteriaceae</taxon>
        <taxon>Amnibacterium</taxon>
    </lineage>
</organism>
<dbReference type="SUPFAM" id="SSF69304">
    <property type="entry name" value="Tricorn protease N-terminal domain"/>
    <property type="match status" value="1"/>
</dbReference>
<dbReference type="AlphaFoldDB" id="A0A4R7FSM3"/>
<comment type="caution">
    <text evidence="2">The sequence shown here is derived from an EMBL/GenBank/DDBJ whole genome shotgun (WGS) entry which is preliminary data.</text>
</comment>
<evidence type="ECO:0000313" key="3">
    <source>
        <dbReference type="Proteomes" id="UP000295344"/>
    </source>
</evidence>
<keyword evidence="3" id="KW-1185">Reference proteome</keyword>
<reference evidence="2 3" key="1">
    <citation type="submission" date="2019-03" db="EMBL/GenBank/DDBJ databases">
        <title>Genomic Encyclopedia of Archaeal and Bacterial Type Strains, Phase II (KMG-II): from individual species to whole genera.</title>
        <authorList>
            <person name="Goeker M."/>
        </authorList>
    </citation>
    <scope>NUCLEOTIDE SEQUENCE [LARGE SCALE GENOMIC DNA]</scope>
    <source>
        <strain evidence="2 3">DSM 24782</strain>
    </source>
</reference>
<feature type="region of interest" description="Disordered" evidence="1">
    <location>
        <begin position="1"/>
        <end position="22"/>
    </location>
</feature>
<dbReference type="Pfam" id="PF07676">
    <property type="entry name" value="PD40"/>
    <property type="match status" value="1"/>
</dbReference>
<gene>
    <name evidence="2" type="ORF">CLV52_1327</name>
</gene>
<dbReference type="InterPro" id="IPR011042">
    <property type="entry name" value="6-blade_b-propeller_TolB-like"/>
</dbReference>
<proteinExistence type="predicted"/>
<evidence type="ECO:0000313" key="2">
    <source>
        <dbReference type="EMBL" id="TDS80758.1"/>
    </source>
</evidence>
<feature type="compositionally biased region" description="Basic and acidic residues" evidence="1">
    <location>
        <begin position="12"/>
        <end position="22"/>
    </location>
</feature>
<sequence length="308" mass="33236">MPDSETVPTGTAERDEPEERRLRPGQHCRIRVFDVASGTVRTVHETTAVLFEAPNWTREGRLVVNGEGVLWSLPADGSAAPERIPIDGVPALNNDHVLDPTADRIFLSADDAHLYEAPLAGGTARRITSEEGPLHFLHGVSPDGRTLAYVRLEPADGNPWASATIHEIGADGRGDRAVTTHPGPADGCEYSPDGAWIYLNTEQLTPGRAQIARIRPDGSGLERLTSTDRVDWFPHLAPTGGLAVYLSFPDGTAGHPADRDVRLVLVEDDRWEEGRVVAELFGGQGTINVNSWAPDGSAFAFVDYPMAA</sequence>
<dbReference type="RefSeq" id="WP_246017987.1">
    <property type="nucleotide sequence ID" value="NZ_BAAARP010000001.1"/>
</dbReference>
<dbReference type="InterPro" id="IPR011659">
    <property type="entry name" value="WD40"/>
</dbReference>
<protein>
    <submittedName>
        <fullName evidence="2">WD40 repeat protein</fullName>
    </submittedName>
</protein>
<dbReference type="Gene3D" id="2.120.10.30">
    <property type="entry name" value="TolB, C-terminal domain"/>
    <property type="match status" value="1"/>
</dbReference>
<dbReference type="EMBL" id="SOAM01000001">
    <property type="protein sequence ID" value="TDS80758.1"/>
    <property type="molecule type" value="Genomic_DNA"/>
</dbReference>
<evidence type="ECO:0000256" key="1">
    <source>
        <dbReference type="SAM" id="MobiDB-lite"/>
    </source>
</evidence>
<accession>A0A4R7FSM3</accession>
<name>A0A4R7FSM3_9MICO</name>
<dbReference type="Proteomes" id="UP000295344">
    <property type="component" value="Unassembled WGS sequence"/>
</dbReference>